<name>A0A2N2DYQ6_9BACT</name>
<gene>
    <name evidence="2" type="ORF">CVU83_02855</name>
</gene>
<dbReference type="Proteomes" id="UP000233325">
    <property type="component" value="Unassembled WGS sequence"/>
</dbReference>
<evidence type="ECO:0000256" key="1">
    <source>
        <dbReference type="SAM" id="MobiDB-lite"/>
    </source>
</evidence>
<accession>A0A2N2DYQ6</accession>
<dbReference type="EMBL" id="PHAH01000040">
    <property type="protein sequence ID" value="PKM87562.1"/>
    <property type="molecule type" value="Genomic_DNA"/>
</dbReference>
<comment type="caution">
    <text evidence="2">The sequence shown here is derived from an EMBL/GenBank/DDBJ whole genome shotgun (WGS) entry which is preliminary data.</text>
</comment>
<protein>
    <submittedName>
        <fullName evidence="2">Uncharacterized protein</fullName>
    </submittedName>
</protein>
<feature type="region of interest" description="Disordered" evidence="1">
    <location>
        <begin position="1"/>
        <end position="28"/>
    </location>
</feature>
<reference evidence="2 3" key="1">
    <citation type="journal article" date="2017" name="ISME J.">
        <title>Potential for microbial H2 and metal transformations associated with novel bacteria and archaea in deep terrestrial subsurface sediments.</title>
        <authorList>
            <person name="Hernsdorf A.W."/>
            <person name="Amano Y."/>
            <person name="Miyakawa K."/>
            <person name="Ise K."/>
            <person name="Suzuki Y."/>
            <person name="Anantharaman K."/>
            <person name="Probst A."/>
            <person name="Burstein D."/>
            <person name="Thomas B.C."/>
            <person name="Banfield J.F."/>
        </authorList>
    </citation>
    <scope>NUCLEOTIDE SEQUENCE [LARGE SCALE GENOMIC DNA]</scope>
    <source>
        <strain evidence="2">HGW-Falkowbacteria-2</strain>
    </source>
</reference>
<feature type="compositionally biased region" description="Basic and acidic residues" evidence="1">
    <location>
        <begin position="11"/>
        <end position="28"/>
    </location>
</feature>
<evidence type="ECO:0000313" key="3">
    <source>
        <dbReference type="Proteomes" id="UP000233325"/>
    </source>
</evidence>
<organism evidence="2 3">
    <name type="scientific">Candidatus Falkowbacteria bacterium HGW-Falkowbacteria-2</name>
    <dbReference type="NCBI Taxonomy" id="2013769"/>
    <lineage>
        <taxon>Bacteria</taxon>
        <taxon>Candidatus Falkowiibacteriota</taxon>
    </lineage>
</organism>
<sequence>MEIGALANQMRPREDDLEVEQKERSAAEKERIMTNFCAERGNPIKIVESGKEVEEVRMRPEFNKVNDELIKGVIENAVVAVNNFLSSPTFTDTFHEKHSLRREWEGANMYEMEEDVAAYYESNRLGLNVLSQASNIVTILSDPDYSHNFTPETIDKLHRLSEKVAKALPDNLQSYSELNDEEKLKLVPVVEEINRDLLSILTV</sequence>
<dbReference type="AlphaFoldDB" id="A0A2N2DYQ6"/>
<proteinExistence type="predicted"/>
<evidence type="ECO:0000313" key="2">
    <source>
        <dbReference type="EMBL" id="PKM87562.1"/>
    </source>
</evidence>